<evidence type="ECO:0000256" key="7">
    <source>
        <dbReference type="ARBA" id="ARBA00023136"/>
    </source>
</evidence>
<feature type="domain" description="TonB-dependent receptor-like beta-barrel" evidence="13">
    <location>
        <begin position="220"/>
        <end position="645"/>
    </location>
</feature>
<organism evidence="15 16">
    <name type="scientific">Plastoroseomonas arctica</name>
    <dbReference type="NCBI Taxonomy" id="1509237"/>
    <lineage>
        <taxon>Bacteria</taxon>
        <taxon>Pseudomonadati</taxon>
        <taxon>Pseudomonadota</taxon>
        <taxon>Alphaproteobacteria</taxon>
        <taxon>Acetobacterales</taxon>
        <taxon>Acetobacteraceae</taxon>
        <taxon>Plastoroseomonas</taxon>
    </lineage>
</organism>
<evidence type="ECO:0000313" key="16">
    <source>
        <dbReference type="Proteomes" id="UP001196068"/>
    </source>
</evidence>
<evidence type="ECO:0000256" key="3">
    <source>
        <dbReference type="ARBA" id="ARBA00022452"/>
    </source>
</evidence>
<evidence type="ECO:0000256" key="11">
    <source>
        <dbReference type="RuleBase" id="RU003357"/>
    </source>
</evidence>
<keyword evidence="7 9" id="KW-0472">Membrane</keyword>
<feature type="domain" description="TonB-dependent receptor plug" evidence="14">
    <location>
        <begin position="52"/>
        <end position="161"/>
    </location>
</feature>
<evidence type="ECO:0000256" key="10">
    <source>
        <dbReference type="PROSITE-ProRule" id="PRU10144"/>
    </source>
</evidence>
<dbReference type="InterPro" id="IPR039426">
    <property type="entry name" value="TonB-dep_rcpt-like"/>
</dbReference>
<feature type="signal peptide" evidence="12">
    <location>
        <begin position="1"/>
        <end position="21"/>
    </location>
</feature>
<feature type="short sequence motif" description="TonB C-terminal box" evidence="10">
    <location>
        <begin position="666"/>
        <end position="683"/>
    </location>
</feature>
<accession>A0AAF1KT50</accession>
<dbReference type="CDD" id="cd01347">
    <property type="entry name" value="ligand_gated_channel"/>
    <property type="match status" value="1"/>
</dbReference>
<dbReference type="Proteomes" id="UP001196068">
    <property type="component" value="Unassembled WGS sequence"/>
</dbReference>
<proteinExistence type="inferred from homology"/>
<keyword evidence="16" id="KW-1185">Reference proteome</keyword>
<dbReference type="EMBL" id="JAAEDH010000007">
    <property type="protein sequence ID" value="MBR0655032.1"/>
    <property type="molecule type" value="Genomic_DNA"/>
</dbReference>
<name>A0AAF1KT50_9PROT</name>
<evidence type="ECO:0000256" key="6">
    <source>
        <dbReference type="ARBA" id="ARBA00023077"/>
    </source>
</evidence>
<keyword evidence="8 9" id="KW-0998">Cell outer membrane</keyword>
<dbReference type="SUPFAM" id="SSF56935">
    <property type="entry name" value="Porins"/>
    <property type="match status" value="1"/>
</dbReference>
<dbReference type="GO" id="GO:0009279">
    <property type="term" value="C:cell outer membrane"/>
    <property type="evidence" value="ECO:0007669"/>
    <property type="project" value="UniProtKB-SubCell"/>
</dbReference>
<protein>
    <submittedName>
        <fullName evidence="15">TonB-dependent receptor</fullName>
    </submittedName>
</protein>
<dbReference type="InterPro" id="IPR012910">
    <property type="entry name" value="Plug_dom"/>
</dbReference>
<evidence type="ECO:0000259" key="13">
    <source>
        <dbReference type="Pfam" id="PF00593"/>
    </source>
</evidence>
<keyword evidence="6 11" id="KW-0798">TonB box</keyword>
<sequence>MTLRARLLASAALVLPCVALAQSLTAIPPITVTAVPPVATVPDNAAAEEIARQNPGNVSIVPAERFRDRAGVRSLQDALEFTPGVFAPPKWGEDTRLSIRGSGLARNFHLRGVRLLQDGVPLNQADGSGDFQELDPLTLQRLEVYRGANAFALGANALGGAINAVTPTGRTSPGGLVRLEAGSNSFVRGQLAYGYANGASDAYISVTGLGSEGVRDHSAARNVRINANVGYRITDDVETRVYVTYNNIFQQIPGVVTRGSALNTPRVAAPANLLNNYQRNIESTRLGSITTWRVQEGVVIEAGGGFVRRELDHPIFQYIDQRNDDFNLFLRATLDFRVFGLENRLRAGVNSAIGETDSLRYVNLNGRPTAQLTASSQDRARTNDAYVENTLRITDTVGLIAGAQVGEAYRASRDRFLQDGNGSGSGRWQWVNPRVGVIWDYAPTAQLFANLSWSTEPPTLSDLTPLVPVGGFSRLKAQRATTLEVGTRGTIGPVRFEAALYRAWIRDEIQLISTGPSTSLALNLDRTIHQGVELGAEWTALANGISEGDALTLRGAYTFSDFRFDGDARFRNNQLPGAPRHFVVAEGRYSHPAGGWIAPNVTFLPESFLVDSANTTRTSSYALLGLRAGWNFSDRVSVFADARNLTDKRYVASASVAPTATANSLLFEPGAGRAVYAGLQLRF</sequence>
<keyword evidence="2 9" id="KW-0813">Transport</keyword>
<evidence type="ECO:0000256" key="2">
    <source>
        <dbReference type="ARBA" id="ARBA00022448"/>
    </source>
</evidence>
<reference evidence="15" key="2">
    <citation type="journal article" date="2021" name="Syst. Appl. Microbiol.">
        <title>Roseomonas hellenica sp. nov., isolated from roots of wild-growing Alkanna tinctoria.</title>
        <authorList>
            <person name="Rat A."/>
            <person name="Naranjo H.D."/>
            <person name="Lebbe L."/>
            <person name="Cnockaert M."/>
            <person name="Krigas N."/>
            <person name="Grigoriadou K."/>
            <person name="Maloupa E."/>
            <person name="Willems A."/>
        </authorList>
    </citation>
    <scope>NUCLEOTIDE SEQUENCE</scope>
    <source>
        <strain evidence="15">LMG 28251</strain>
    </source>
</reference>
<dbReference type="AlphaFoldDB" id="A0AAF1KT50"/>
<keyword evidence="15" id="KW-0675">Receptor</keyword>
<dbReference type="Pfam" id="PF07715">
    <property type="entry name" value="Plug"/>
    <property type="match status" value="1"/>
</dbReference>
<keyword evidence="3 9" id="KW-1134">Transmembrane beta strand</keyword>
<comment type="caution">
    <text evidence="15">The sequence shown here is derived from an EMBL/GenBank/DDBJ whole genome shotgun (WGS) entry which is preliminary data.</text>
</comment>
<dbReference type="PROSITE" id="PS01156">
    <property type="entry name" value="TONB_DEPENDENT_REC_2"/>
    <property type="match status" value="1"/>
</dbReference>
<dbReference type="PROSITE" id="PS52016">
    <property type="entry name" value="TONB_DEPENDENT_REC_3"/>
    <property type="match status" value="1"/>
</dbReference>
<dbReference type="InterPro" id="IPR010917">
    <property type="entry name" value="TonB_rcpt_CS"/>
</dbReference>
<dbReference type="PANTHER" id="PTHR30069:SF28">
    <property type="entry name" value="TONB-DEPENDENT RECEPTOR YNCD-RELATED"/>
    <property type="match status" value="1"/>
</dbReference>
<evidence type="ECO:0000256" key="9">
    <source>
        <dbReference type="PROSITE-ProRule" id="PRU01360"/>
    </source>
</evidence>
<feature type="chain" id="PRO_5041983539" evidence="12">
    <location>
        <begin position="22"/>
        <end position="683"/>
    </location>
</feature>
<evidence type="ECO:0000259" key="14">
    <source>
        <dbReference type="Pfam" id="PF07715"/>
    </source>
</evidence>
<dbReference type="GO" id="GO:0044718">
    <property type="term" value="P:siderophore transmembrane transport"/>
    <property type="evidence" value="ECO:0007669"/>
    <property type="project" value="TreeGrafter"/>
</dbReference>
<evidence type="ECO:0000256" key="8">
    <source>
        <dbReference type="ARBA" id="ARBA00023237"/>
    </source>
</evidence>
<comment type="similarity">
    <text evidence="9 11">Belongs to the TonB-dependent receptor family.</text>
</comment>
<evidence type="ECO:0000313" key="15">
    <source>
        <dbReference type="EMBL" id="MBR0655032.1"/>
    </source>
</evidence>
<dbReference type="Gene3D" id="2.40.170.20">
    <property type="entry name" value="TonB-dependent receptor, beta-barrel domain"/>
    <property type="match status" value="1"/>
</dbReference>
<comment type="subcellular location">
    <subcellularLocation>
        <location evidence="1 9">Cell outer membrane</location>
        <topology evidence="1 9">Multi-pass membrane protein</topology>
    </subcellularLocation>
</comment>
<gene>
    <name evidence="15" type="ORF">GXW79_08065</name>
</gene>
<reference evidence="15" key="1">
    <citation type="submission" date="2020-01" db="EMBL/GenBank/DDBJ databases">
        <authorList>
            <person name="Rat A."/>
        </authorList>
    </citation>
    <scope>NUCLEOTIDE SEQUENCE</scope>
    <source>
        <strain evidence="15">LMG 28251</strain>
    </source>
</reference>
<dbReference type="PANTHER" id="PTHR30069">
    <property type="entry name" value="TONB-DEPENDENT OUTER MEMBRANE RECEPTOR"/>
    <property type="match status" value="1"/>
</dbReference>
<dbReference type="GO" id="GO:0015344">
    <property type="term" value="F:siderophore uptake transmembrane transporter activity"/>
    <property type="evidence" value="ECO:0007669"/>
    <property type="project" value="TreeGrafter"/>
</dbReference>
<dbReference type="InterPro" id="IPR037066">
    <property type="entry name" value="Plug_dom_sf"/>
</dbReference>
<dbReference type="Pfam" id="PF00593">
    <property type="entry name" value="TonB_dep_Rec_b-barrel"/>
    <property type="match status" value="1"/>
</dbReference>
<dbReference type="Gene3D" id="2.170.130.10">
    <property type="entry name" value="TonB-dependent receptor, plug domain"/>
    <property type="match status" value="1"/>
</dbReference>
<dbReference type="InterPro" id="IPR036942">
    <property type="entry name" value="Beta-barrel_TonB_sf"/>
</dbReference>
<keyword evidence="5 12" id="KW-0732">Signal</keyword>
<keyword evidence="4 9" id="KW-0812">Transmembrane</keyword>
<evidence type="ECO:0000256" key="12">
    <source>
        <dbReference type="SAM" id="SignalP"/>
    </source>
</evidence>
<evidence type="ECO:0000256" key="1">
    <source>
        <dbReference type="ARBA" id="ARBA00004571"/>
    </source>
</evidence>
<evidence type="ECO:0000256" key="5">
    <source>
        <dbReference type="ARBA" id="ARBA00022729"/>
    </source>
</evidence>
<dbReference type="InterPro" id="IPR000531">
    <property type="entry name" value="Beta-barrel_TonB"/>
</dbReference>
<evidence type="ECO:0000256" key="4">
    <source>
        <dbReference type="ARBA" id="ARBA00022692"/>
    </source>
</evidence>
<dbReference type="RefSeq" id="WP_211873868.1">
    <property type="nucleotide sequence ID" value="NZ_JAAEDH010000007.1"/>
</dbReference>